<dbReference type="SUPFAM" id="SSF54631">
    <property type="entry name" value="CBS-domain pair"/>
    <property type="match status" value="1"/>
</dbReference>
<accession>A0AAV9XUJ2</accession>
<feature type="region of interest" description="Disordered" evidence="1">
    <location>
        <begin position="456"/>
        <end position="475"/>
    </location>
</feature>
<reference evidence="2 3" key="1">
    <citation type="submission" date="2023-10" db="EMBL/GenBank/DDBJ databases">
        <title>Comparative genomics analysis reveals potential genetic determinants of host preference in Cryptosporidium xiaoi.</title>
        <authorList>
            <person name="Xiao L."/>
            <person name="Li J."/>
        </authorList>
    </citation>
    <scope>NUCLEOTIDE SEQUENCE [LARGE SCALE GENOMIC DNA]</scope>
    <source>
        <strain evidence="2 3">52996</strain>
    </source>
</reference>
<dbReference type="Proteomes" id="UP001311799">
    <property type="component" value="Unassembled WGS sequence"/>
</dbReference>
<gene>
    <name evidence="2" type="ORF">RS030_6890</name>
</gene>
<comment type="caution">
    <text evidence="2">The sequence shown here is derived from an EMBL/GenBank/DDBJ whole genome shotgun (WGS) entry which is preliminary data.</text>
</comment>
<feature type="compositionally biased region" description="Basic and acidic residues" evidence="1">
    <location>
        <begin position="456"/>
        <end position="465"/>
    </location>
</feature>
<dbReference type="EMBL" id="JAWDEY010000034">
    <property type="protein sequence ID" value="KAK6588352.1"/>
    <property type="molecule type" value="Genomic_DNA"/>
</dbReference>
<dbReference type="InterPro" id="IPR046342">
    <property type="entry name" value="CBS_dom_sf"/>
</dbReference>
<evidence type="ECO:0000313" key="2">
    <source>
        <dbReference type="EMBL" id="KAK6588352.1"/>
    </source>
</evidence>
<sequence>MNLEYKSENYEKDFLREKKEYLENITSFFSGLNLNEKDDDKLSEEKISQLTFLAREEIRRFLISRCIYEIVPESSKIMAVSSNIPLVIAVCFLLEDKKKSMIVYDEMEDKLIGTFTCNDVLLIFYVIHQLVSLEGRVFGDSDNDNNQGKINRGNNKKDHETRFYEDISTENLELPFSSLEEISNCTLRSWMTEVLNIRNYDKNLRLNVNDTLYDGINAFLKLDDSKKVLNLGRKEFQWKELGCWILQDQETDVEYENYNSSVSDGAEKYREDIRENSYQQTDESLSEGYYDGTNIYLEGRNDKNIENSQVNDNKNNVDIIGDNKLIFGNTEALTKIVHINRNMHEGENDVVINEKHRKVEGKESKEKREKITPINKVGDDKGMYSRTENMGRRIQFGDIEANKDKNDKVTEKSGVYPICYFSPLSVLVSLVQDLQICFGNLEKNIARRINNEKKKYEENTEKEIGESEDSSSYISNSDCSDDFNKIKDDSCNIELEESIIGSFFHKKILGQLNFIPKKNKKCLKSSSSLSSALELFLIEGQTHIPIVSDEDEEYTGRVLTIDKCCTYFARCITGQVKVRMEDSLEQVFPAVESKLQFAEAGSLPNRISDKHTNKAMEIQQMLNLNPNCSKGCYEDNRKYMEGVNLGKECDQEEMDFSPSVNKGNMSSSLVDMCLSGAITHILLSEEQCLVLVDKITSKVTAIFTALDICRFILSG</sequence>
<name>A0AAV9XUJ2_9CRYT</name>
<keyword evidence="3" id="KW-1185">Reference proteome</keyword>
<evidence type="ECO:0008006" key="4">
    <source>
        <dbReference type="Google" id="ProtNLM"/>
    </source>
</evidence>
<protein>
    <recommendedName>
        <fullName evidence="4">CBS domain-containing protein</fullName>
    </recommendedName>
</protein>
<evidence type="ECO:0000313" key="3">
    <source>
        <dbReference type="Proteomes" id="UP001311799"/>
    </source>
</evidence>
<proteinExistence type="predicted"/>
<dbReference type="AlphaFoldDB" id="A0AAV9XUJ2"/>
<evidence type="ECO:0000256" key="1">
    <source>
        <dbReference type="SAM" id="MobiDB-lite"/>
    </source>
</evidence>
<dbReference type="Gene3D" id="3.10.580.10">
    <property type="entry name" value="CBS-domain"/>
    <property type="match status" value="1"/>
</dbReference>
<organism evidence="2 3">
    <name type="scientific">Cryptosporidium xiaoi</name>
    <dbReference type="NCBI Taxonomy" id="659607"/>
    <lineage>
        <taxon>Eukaryota</taxon>
        <taxon>Sar</taxon>
        <taxon>Alveolata</taxon>
        <taxon>Apicomplexa</taxon>
        <taxon>Conoidasida</taxon>
        <taxon>Coccidia</taxon>
        <taxon>Eucoccidiorida</taxon>
        <taxon>Eimeriorina</taxon>
        <taxon>Cryptosporidiidae</taxon>
        <taxon>Cryptosporidium</taxon>
    </lineage>
</organism>